<dbReference type="GO" id="GO:0005829">
    <property type="term" value="C:cytosol"/>
    <property type="evidence" value="ECO:0007669"/>
    <property type="project" value="TreeGrafter"/>
</dbReference>
<proteinExistence type="predicted"/>
<dbReference type="SUPFAM" id="SSF55298">
    <property type="entry name" value="YjgF-like"/>
    <property type="match status" value="1"/>
</dbReference>
<protein>
    <submittedName>
        <fullName evidence="1">Endoribonuclease L-PSP/chorismate mutase-like protein</fullName>
    </submittedName>
</protein>
<dbReference type="EMBL" id="ML737598">
    <property type="protein sequence ID" value="KAE8367390.1"/>
    <property type="molecule type" value="Genomic_DNA"/>
</dbReference>
<evidence type="ECO:0000313" key="1">
    <source>
        <dbReference type="EMBL" id="KAE8367390.1"/>
    </source>
</evidence>
<dbReference type="AlphaFoldDB" id="A0A5N7AFG3"/>
<dbReference type="InterPro" id="IPR035959">
    <property type="entry name" value="RutC-like_sf"/>
</dbReference>
<accession>A0A5N7AFG3</accession>
<dbReference type="Proteomes" id="UP000326268">
    <property type="component" value="Unassembled WGS sequence"/>
</dbReference>
<evidence type="ECO:0000313" key="2">
    <source>
        <dbReference type="Proteomes" id="UP000326268"/>
    </source>
</evidence>
<dbReference type="PANTHER" id="PTHR11803">
    <property type="entry name" value="2-IMINOBUTANOATE/2-IMINOPROPANOATE DEAMINASE RIDA"/>
    <property type="match status" value="1"/>
</dbReference>
<dbReference type="RefSeq" id="XP_031930471.1">
    <property type="nucleotide sequence ID" value="XM_032065948.1"/>
</dbReference>
<dbReference type="GO" id="GO:0005739">
    <property type="term" value="C:mitochondrion"/>
    <property type="evidence" value="ECO:0007669"/>
    <property type="project" value="TreeGrafter"/>
</dbReference>
<dbReference type="CDD" id="cd00448">
    <property type="entry name" value="YjgF_YER057c_UK114_family"/>
    <property type="match status" value="1"/>
</dbReference>
<dbReference type="Pfam" id="PF01042">
    <property type="entry name" value="Ribonuc_L-PSP"/>
    <property type="match status" value="1"/>
</dbReference>
<dbReference type="GeneID" id="43650394"/>
<organism evidence="1 2">
    <name type="scientific">Aspergillus caelatus</name>
    <dbReference type="NCBI Taxonomy" id="61420"/>
    <lineage>
        <taxon>Eukaryota</taxon>
        <taxon>Fungi</taxon>
        <taxon>Dikarya</taxon>
        <taxon>Ascomycota</taxon>
        <taxon>Pezizomycotina</taxon>
        <taxon>Eurotiomycetes</taxon>
        <taxon>Eurotiomycetidae</taxon>
        <taxon>Eurotiales</taxon>
        <taxon>Aspergillaceae</taxon>
        <taxon>Aspergillus</taxon>
        <taxon>Aspergillus subgen. Circumdati</taxon>
    </lineage>
</organism>
<sequence>MMSFTAPARSPWTLKPAGSMTEIFTHKIPEYSTERHQHQCIKNLSHFLEAAGSGIMRVLKGNVFLSDMDNLDELNSIHMQYWGDVKPCRTYVAVKTLPLNTNMGIECIAAV</sequence>
<dbReference type="InterPro" id="IPR006175">
    <property type="entry name" value="YjgF/YER057c/UK114"/>
</dbReference>
<dbReference type="OrthoDB" id="309640at2759"/>
<gene>
    <name evidence="1" type="ORF">BDV27DRAFT_123817</name>
</gene>
<keyword evidence="2" id="KW-1185">Reference proteome</keyword>
<dbReference type="PANTHER" id="PTHR11803:SF22">
    <property type="entry name" value="ENDORIBONUCLEASE FAMILY PROTEIN BRT1, PUTATIVE (AFU_ORTHOLOGUE AFUA_5G03780)-RELATED"/>
    <property type="match status" value="1"/>
</dbReference>
<name>A0A5N7AFG3_9EURO</name>
<dbReference type="Gene3D" id="3.30.1330.40">
    <property type="entry name" value="RutC-like"/>
    <property type="match status" value="1"/>
</dbReference>
<reference evidence="1 2" key="1">
    <citation type="submission" date="2019-04" db="EMBL/GenBank/DDBJ databases">
        <title>Friends and foes A comparative genomics studyof 23 Aspergillus species from section Flavi.</title>
        <authorList>
            <consortium name="DOE Joint Genome Institute"/>
            <person name="Kjaerbolling I."/>
            <person name="Vesth T."/>
            <person name="Frisvad J.C."/>
            <person name="Nybo J.L."/>
            <person name="Theobald S."/>
            <person name="Kildgaard S."/>
            <person name="Isbrandt T."/>
            <person name="Kuo A."/>
            <person name="Sato A."/>
            <person name="Lyhne E.K."/>
            <person name="Kogle M.E."/>
            <person name="Wiebenga A."/>
            <person name="Kun R.S."/>
            <person name="Lubbers R.J."/>
            <person name="Makela M.R."/>
            <person name="Barry K."/>
            <person name="Chovatia M."/>
            <person name="Clum A."/>
            <person name="Daum C."/>
            <person name="Haridas S."/>
            <person name="He G."/>
            <person name="LaButti K."/>
            <person name="Lipzen A."/>
            <person name="Mondo S."/>
            <person name="Riley R."/>
            <person name="Salamov A."/>
            <person name="Simmons B.A."/>
            <person name="Magnuson J.K."/>
            <person name="Henrissat B."/>
            <person name="Mortensen U.H."/>
            <person name="Larsen T.O."/>
            <person name="Devries R.P."/>
            <person name="Grigoriev I.V."/>
            <person name="Machida M."/>
            <person name="Baker S.E."/>
            <person name="Andersen M.R."/>
        </authorList>
    </citation>
    <scope>NUCLEOTIDE SEQUENCE [LARGE SCALE GENOMIC DNA]</scope>
    <source>
        <strain evidence="1 2">CBS 763.97</strain>
    </source>
</reference>
<dbReference type="GO" id="GO:0019239">
    <property type="term" value="F:deaminase activity"/>
    <property type="evidence" value="ECO:0007669"/>
    <property type="project" value="TreeGrafter"/>
</dbReference>